<accession>A0A1H2F3N8</accession>
<keyword evidence="3" id="KW-1185">Reference proteome</keyword>
<dbReference type="EMBL" id="LT629780">
    <property type="protein sequence ID" value="SDU01883.1"/>
    <property type="molecule type" value="Genomic_DNA"/>
</dbReference>
<protein>
    <recommendedName>
        <fullName evidence="4">DoxX-like family protein</fullName>
    </recommendedName>
</protein>
<evidence type="ECO:0000313" key="2">
    <source>
        <dbReference type="EMBL" id="SDU01883.1"/>
    </source>
</evidence>
<evidence type="ECO:0008006" key="4">
    <source>
        <dbReference type="Google" id="ProtNLM"/>
    </source>
</evidence>
<feature type="transmembrane region" description="Helical" evidence="1">
    <location>
        <begin position="78"/>
        <end position="101"/>
    </location>
</feature>
<feature type="transmembrane region" description="Helical" evidence="1">
    <location>
        <begin position="113"/>
        <end position="133"/>
    </location>
</feature>
<gene>
    <name evidence="2" type="ORF">SAMN05216580_0996</name>
</gene>
<organism evidence="2 3">
    <name type="scientific">Geopseudomonas guangdongensis</name>
    <dbReference type="NCBI Taxonomy" id="1245526"/>
    <lineage>
        <taxon>Bacteria</taxon>
        <taxon>Pseudomonadati</taxon>
        <taxon>Pseudomonadota</taxon>
        <taxon>Gammaproteobacteria</taxon>
        <taxon>Pseudomonadales</taxon>
        <taxon>Pseudomonadaceae</taxon>
        <taxon>Geopseudomonas</taxon>
    </lineage>
</organism>
<keyword evidence="1" id="KW-1133">Transmembrane helix</keyword>
<dbReference type="STRING" id="1245526.SAMN05216580_0996"/>
<feature type="transmembrane region" description="Helical" evidence="1">
    <location>
        <begin position="49"/>
        <end position="72"/>
    </location>
</feature>
<keyword evidence="1" id="KW-0812">Transmembrane</keyword>
<proteinExistence type="predicted"/>
<dbReference type="OrthoDB" id="5382495at2"/>
<dbReference type="AlphaFoldDB" id="A0A1H2F3N8"/>
<sequence>MLGYYAQYAKEYLTILMVVTTLFFALPLFIAPLAWARAMGWSIPEHRHLAIYFGRCLGAFILLVELAMLRAVTTGTGFSYAFDMLFVVFLFMLAVHVYGAIKRIQPISETLEIGLWALLLLLNILFYPARSIAL</sequence>
<keyword evidence="1" id="KW-0472">Membrane</keyword>
<dbReference type="RefSeq" id="WP_090212588.1">
    <property type="nucleotide sequence ID" value="NZ_LT629780.1"/>
</dbReference>
<feature type="transmembrane region" description="Helical" evidence="1">
    <location>
        <begin position="12"/>
        <end position="37"/>
    </location>
</feature>
<reference evidence="3" key="1">
    <citation type="submission" date="2016-10" db="EMBL/GenBank/DDBJ databases">
        <authorList>
            <person name="Varghese N."/>
            <person name="Submissions S."/>
        </authorList>
    </citation>
    <scope>NUCLEOTIDE SEQUENCE [LARGE SCALE GENOMIC DNA]</scope>
    <source>
        <strain evidence="3">CCTCC 2012022</strain>
    </source>
</reference>
<evidence type="ECO:0000256" key="1">
    <source>
        <dbReference type="SAM" id="Phobius"/>
    </source>
</evidence>
<dbReference type="Proteomes" id="UP000243063">
    <property type="component" value="Chromosome I"/>
</dbReference>
<evidence type="ECO:0000313" key="3">
    <source>
        <dbReference type="Proteomes" id="UP000243063"/>
    </source>
</evidence>
<name>A0A1H2F3N8_9GAMM</name>